<name>A0A8J7WSJ6_9ACTN</name>
<comment type="caution">
    <text evidence="3">The sequence shown here is derived from an EMBL/GenBank/DDBJ whole genome shotgun (WGS) entry which is preliminary data.</text>
</comment>
<dbReference type="PANTHER" id="PTHR43861:SF3">
    <property type="entry name" value="PUTATIVE (AFU_ORTHOLOGUE AFUA_2G14390)-RELATED"/>
    <property type="match status" value="1"/>
</dbReference>
<proteinExistence type="predicted"/>
<dbReference type="AlphaFoldDB" id="A0A8J7WSJ6"/>
<organism evidence="3 4">
    <name type="scientific">Actinocrinis puniceicyclus</name>
    <dbReference type="NCBI Taxonomy" id="977794"/>
    <lineage>
        <taxon>Bacteria</taxon>
        <taxon>Bacillati</taxon>
        <taxon>Actinomycetota</taxon>
        <taxon>Actinomycetes</taxon>
        <taxon>Catenulisporales</taxon>
        <taxon>Actinospicaceae</taxon>
        <taxon>Actinocrinis</taxon>
    </lineage>
</organism>
<dbReference type="Proteomes" id="UP000677913">
    <property type="component" value="Unassembled WGS sequence"/>
</dbReference>
<dbReference type="GO" id="GO:0032259">
    <property type="term" value="P:methylation"/>
    <property type="evidence" value="ECO:0007669"/>
    <property type="project" value="UniProtKB-KW"/>
</dbReference>
<keyword evidence="3" id="KW-0489">Methyltransferase</keyword>
<dbReference type="SUPFAM" id="SSF53335">
    <property type="entry name" value="S-adenosyl-L-methionine-dependent methyltransferases"/>
    <property type="match status" value="1"/>
</dbReference>
<dbReference type="CDD" id="cd02440">
    <property type="entry name" value="AdoMet_MTases"/>
    <property type="match status" value="1"/>
</dbReference>
<keyword evidence="1" id="KW-0808">Transferase</keyword>
<dbReference type="RefSeq" id="WP_211469698.1">
    <property type="nucleotide sequence ID" value="NZ_JAGSXH010000079.1"/>
</dbReference>
<dbReference type="PANTHER" id="PTHR43861">
    <property type="entry name" value="TRANS-ACONITATE 2-METHYLTRANSFERASE-RELATED"/>
    <property type="match status" value="1"/>
</dbReference>
<accession>A0A8J7WSJ6</accession>
<feature type="domain" description="Methyltransferase" evidence="2">
    <location>
        <begin position="41"/>
        <end position="132"/>
    </location>
</feature>
<gene>
    <name evidence="3" type="ORF">KGA66_19975</name>
</gene>
<dbReference type="Pfam" id="PF13649">
    <property type="entry name" value="Methyltransf_25"/>
    <property type="match status" value="1"/>
</dbReference>
<keyword evidence="4" id="KW-1185">Reference proteome</keyword>
<dbReference type="GO" id="GO:0008168">
    <property type="term" value="F:methyltransferase activity"/>
    <property type="evidence" value="ECO:0007669"/>
    <property type="project" value="UniProtKB-KW"/>
</dbReference>
<dbReference type="Gene3D" id="3.40.50.150">
    <property type="entry name" value="Vaccinia Virus protein VP39"/>
    <property type="match status" value="1"/>
</dbReference>
<evidence type="ECO:0000259" key="2">
    <source>
        <dbReference type="Pfam" id="PF13649"/>
    </source>
</evidence>
<sequence length="205" mass="21558">MAVMDQTAWDERYRQTQSVWGSAPNVFVERLFSGLEPGRALDLACGEGRNALWLAGRGWRVTAVDFSAVALAKGRAQARARGLDLDWVAADVTGYRPQPAAFDAVLVAYLHLPGDVLGPLLRGAAEAVAPGGTLLVVGHDAANPAEGVGGPQDPEVLYTAAALAGHVPGLHIERAERVERRVPGADRPALDSLLVATRPGNSDAK</sequence>
<evidence type="ECO:0000313" key="3">
    <source>
        <dbReference type="EMBL" id="MBS2965339.1"/>
    </source>
</evidence>
<evidence type="ECO:0000256" key="1">
    <source>
        <dbReference type="ARBA" id="ARBA00022679"/>
    </source>
</evidence>
<dbReference type="EMBL" id="JAGSXH010000079">
    <property type="protein sequence ID" value="MBS2965339.1"/>
    <property type="molecule type" value="Genomic_DNA"/>
</dbReference>
<reference evidence="3" key="1">
    <citation type="submission" date="2021-04" db="EMBL/GenBank/DDBJ databases">
        <title>Genome based classification of Actinospica acidithermotolerans sp. nov., an actinobacterium isolated from an Indonesian hot spring.</title>
        <authorList>
            <person name="Kusuma A.B."/>
            <person name="Putra K.E."/>
            <person name="Nafisah S."/>
            <person name="Loh J."/>
            <person name="Nouioui I."/>
            <person name="Goodfellow M."/>
        </authorList>
    </citation>
    <scope>NUCLEOTIDE SEQUENCE</scope>
    <source>
        <strain evidence="3">DSM 45618</strain>
    </source>
</reference>
<evidence type="ECO:0000313" key="4">
    <source>
        <dbReference type="Proteomes" id="UP000677913"/>
    </source>
</evidence>
<protein>
    <submittedName>
        <fullName evidence="3">Class I SAM-dependent methyltransferase</fullName>
    </submittedName>
</protein>
<dbReference type="InterPro" id="IPR029063">
    <property type="entry name" value="SAM-dependent_MTases_sf"/>
</dbReference>
<dbReference type="InterPro" id="IPR041698">
    <property type="entry name" value="Methyltransf_25"/>
</dbReference>